<protein>
    <submittedName>
        <fullName evidence="1">Uncharacterized protein</fullName>
    </submittedName>
</protein>
<accession>C6MA68</accession>
<dbReference type="Proteomes" id="UP000005365">
    <property type="component" value="Unassembled WGS sequence"/>
</dbReference>
<keyword evidence="2" id="KW-1185">Reference proteome</keyword>
<organism evidence="1 2">
    <name type="scientific">Neisseria sicca ATCC 29256</name>
    <dbReference type="NCBI Taxonomy" id="547045"/>
    <lineage>
        <taxon>Bacteria</taxon>
        <taxon>Pseudomonadati</taxon>
        <taxon>Pseudomonadota</taxon>
        <taxon>Betaproteobacteria</taxon>
        <taxon>Neisseriales</taxon>
        <taxon>Neisseriaceae</taxon>
        <taxon>Neisseria</taxon>
    </lineage>
</organism>
<evidence type="ECO:0000313" key="1">
    <source>
        <dbReference type="EMBL" id="EET42812.1"/>
    </source>
</evidence>
<dbReference type="AlphaFoldDB" id="C6MA68"/>
<name>C6MA68_NEISI</name>
<sequence>MKFYNTICIYLHFANLSNKYIDICFYIKHLIMIFTRISKRFLAIIPLS</sequence>
<gene>
    <name evidence="1" type="ORF">NEISICOT_03450</name>
</gene>
<proteinExistence type="predicted"/>
<reference evidence="1" key="1">
    <citation type="submission" date="2009-07" db="EMBL/GenBank/DDBJ databases">
        <authorList>
            <person name="Weinstock G."/>
            <person name="Sodergren E."/>
            <person name="Clifton S."/>
            <person name="Fulton L."/>
            <person name="Fulton B."/>
            <person name="Courtney L."/>
            <person name="Fronick C."/>
            <person name="Harrison M."/>
            <person name="Strong C."/>
            <person name="Farmer C."/>
            <person name="Delahaunty K."/>
            <person name="Markovic C."/>
            <person name="Hall O."/>
            <person name="Minx P."/>
            <person name="Tomlinson C."/>
            <person name="Mitreva M."/>
            <person name="Nelson J."/>
            <person name="Hou S."/>
            <person name="Wollam A."/>
            <person name="Pepin K.H."/>
            <person name="Johnson M."/>
            <person name="Bhonagiri V."/>
            <person name="Nash W.E."/>
            <person name="Warren W."/>
            <person name="Chinwalla A."/>
            <person name="Mardis E.R."/>
            <person name="Wilson R.K."/>
        </authorList>
    </citation>
    <scope>NUCLEOTIDE SEQUENCE [LARGE SCALE GENOMIC DNA]</scope>
    <source>
        <strain evidence="1">ATCC 29256</strain>
    </source>
</reference>
<evidence type="ECO:0000313" key="2">
    <source>
        <dbReference type="Proteomes" id="UP000005365"/>
    </source>
</evidence>
<comment type="caution">
    <text evidence="1">The sequence shown here is derived from an EMBL/GenBank/DDBJ whole genome shotgun (WGS) entry which is preliminary data.</text>
</comment>
<dbReference type="EMBL" id="ACKO02000035">
    <property type="protein sequence ID" value="EET42812.1"/>
    <property type="molecule type" value="Genomic_DNA"/>
</dbReference>